<dbReference type="InterPro" id="IPR054206">
    <property type="entry name" value="DUF6912"/>
</dbReference>
<sequence>MIRAYMPVDADALDILSREGSVSATHVVSVTPGVRALAPDGDEELHEHLACQLAAAAATSDPVAVLAFDVRPERVEDAEGHVGAISLLGDVGLRDVACFLVADPGERVQEDAELELSWYDAGERDSVRALLRS</sequence>
<organism evidence="1 2">
    <name type="scientific">Dermacoccus barathri</name>
    <dbReference type="NCBI Taxonomy" id="322601"/>
    <lineage>
        <taxon>Bacteria</taxon>
        <taxon>Bacillati</taxon>
        <taxon>Actinomycetota</taxon>
        <taxon>Actinomycetes</taxon>
        <taxon>Micrococcales</taxon>
        <taxon>Dermacoccaceae</taxon>
        <taxon>Dermacoccus</taxon>
    </lineage>
</organism>
<gene>
    <name evidence="1" type="ORF">GCM10009762_26880</name>
</gene>
<comment type="caution">
    <text evidence="1">The sequence shown here is derived from an EMBL/GenBank/DDBJ whole genome shotgun (WGS) entry which is preliminary data.</text>
</comment>
<dbReference type="EMBL" id="BAAANV010000066">
    <property type="protein sequence ID" value="GAA1552826.1"/>
    <property type="molecule type" value="Genomic_DNA"/>
</dbReference>
<proteinExistence type="predicted"/>
<accession>A0ABN2C5I8</accession>
<dbReference type="Pfam" id="PF21853">
    <property type="entry name" value="DUF6912"/>
    <property type="match status" value="1"/>
</dbReference>
<protein>
    <submittedName>
        <fullName evidence="1">Uncharacterized protein</fullName>
    </submittedName>
</protein>
<keyword evidence="2" id="KW-1185">Reference proteome</keyword>
<dbReference type="Proteomes" id="UP001501288">
    <property type="component" value="Unassembled WGS sequence"/>
</dbReference>
<name>A0ABN2C5I8_9MICO</name>
<reference evidence="1 2" key="1">
    <citation type="journal article" date="2019" name="Int. J. Syst. Evol. Microbiol.">
        <title>The Global Catalogue of Microorganisms (GCM) 10K type strain sequencing project: providing services to taxonomists for standard genome sequencing and annotation.</title>
        <authorList>
            <consortium name="The Broad Institute Genomics Platform"/>
            <consortium name="The Broad Institute Genome Sequencing Center for Infectious Disease"/>
            <person name="Wu L."/>
            <person name="Ma J."/>
        </authorList>
    </citation>
    <scope>NUCLEOTIDE SEQUENCE [LARGE SCALE GENOMIC DNA]</scope>
    <source>
        <strain evidence="1 2">JCM 14588</strain>
    </source>
</reference>
<evidence type="ECO:0000313" key="2">
    <source>
        <dbReference type="Proteomes" id="UP001501288"/>
    </source>
</evidence>
<evidence type="ECO:0000313" key="1">
    <source>
        <dbReference type="EMBL" id="GAA1552826.1"/>
    </source>
</evidence>
<dbReference type="RefSeq" id="WP_346030903.1">
    <property type="nucleotide sequence ID" value="NZ_BAAANV010000066.1"/>
</dbReference>